<comment type="caution">
    <text evidence="3">The sequence shown here is derived from an EMBL/GenBank/DDBJ whole genome shotgun (WGS) entry which is preliminary data.</text>
</comment>
<evidence type="ECO:0000256" key="1">
    <source>
        <dbReference type="SAM" id="MobiDB-lite"/>
    </source>
</evidence>
<name>A0AAV1KL61_9NEOP</name>
<protein>
    <recommendedName>
        <fullName evidence="2">Tc1-like transposase DDE domain-containing protein</fullName>
    </recommendedName>
</protein>
<feature type="compositionally biased region" description="Acidic residues" evidence="1">
    <location>
        <begin position="285"/>
        <end position="297"/>
    </location>
</feature>
<sequence length="312" mass="35332">MLAFLIKNVIKGGFFSHFNFLRSAKSIAVWNNVIFLDETWLNANHTVGKIWTDDTPHSSTKVPSGKGERLIICHAGSMKRFVPNCLLAFKSKKTVEYHEEMNFVKFKEWFCTLLTNLNEPSTIIMDNAPYHSVQISKPPTSSSKKADIVKWLNDNNIVADMSMLKVELLHLVAINKPARPKYVLDEMAKEDGHNVMRLPPYHCQYNAIELIWAQIKGYAARKNTSPPFTANKMLSLLQEACDSFTAANWEIVVLRAKNLIFADWDRDIHIDAVIDNQIIINTGDSTDDDEGDDDDADHEISISASDDEYVPS</sequence>
<feature type="region of interest" description="Disordered" evidence="1">
    <location>
        <begin position="281"/>
        <end position="312"/>
    </location>
</feature>
<dbReference type="EMBL" id="CAVLGL010000057">
    <property type="protein sequence ID" value="CAK1583766.1"/>
    <property type="molecule type" value="Genomic_DNA"/>
</dbReference>
<organism evidence="3 4">
    <name type="scientific">Parnassius mnemosyne</name>
    <name type="common">clouded apollo</name>
    <dbReference type="NCBI Taxonomy" id="213953"/>
    <lineage>
        <taxon>Eukaryota</taxon>
        <taxon>Metazoa</taxon>
        <taxon>Ecdysozoa</taxon>
        <taxon>Arthropoda</taxon>
        <taxon>Hexapoda</taxon>
        <taxon>Insecta</taxon>
        <taxon>Pterygota</taxon>
        <taxon>Neoptera</taxon>
        <taxon>Endopterygota</taxon>
        <taxon>Lepidoptera</taxon>
        <taxon>Glossata</taxon>
        <taxon>Ditrysia</taxon>
        <taxon>Papilionoidea</taxon>
        <taxon>Papilionidae</taxon>
        <taxon>Parnassiinae</taxon>
        <taxon>Parnassini</taxon>
        <taxon>Parnassius</taxon>
        <taxon>Driopa</taxon>
    </lineage>
</organism>
<dbReference type="InterPro" id="IPR038717">
    <property type="entry name" value="Tc1-like_DDE_dom"/>
</dbReference>
<dbReference type="Pfam" id="PF13358">
    <property type="entry name" value="DDE_3"/>
    <property type="match status" value="1"/>
</dbReference>
<keyword evidence="4" id="KW-1185">Reference proteome</keyword>
<evidence type="ECO:0000259" key="2">
    <source>
        <dbReference type="Pfam" id="PF13358"/>
    </source>
</evidence>
<dbReference type="Gene3D" id="3.30.420.10">
    <property type="entry name" value="Ribonuclease H-like superfamily/Ribonuclease H"/>
    <property type="match status" value="1"/>
</dbReference>
<accession>A0AAV1KL61</accession>
<dbReference type="AlphaFoldDB" id="A0AAV1KL61"/>
<gene>
    <name evidence="3" type="ORF">PARMNEM_LOCUS5117</name>
</gene>
<evidence type="ECO:0000313" key="3">
    <source>
        <dbReference type="EMBL" id="CAK1583766.1"/>
    </source>
</evidence>
<proteinExistence type="predicted"/>
<dbReference type="PANTHER" id="PTHR33939">
    <property type="entry name" value="PROTEIN CBG22215"/>
    <property type="match status" value="1"/>
</dbReference>
<dbReference type="InterPro" id="IPR036397">
    <property type="entry name" value="RNaseH_sf"/>
</dbReference>
<feature type="domain" description="Tc1-like transposase DDE" evidence="2">
    <location>
        <begin position="62"/>
        <end position="222"/>
    </location>
</feature>
<evidence type="ECO:0000313" key="4">
    <source>
        <dbReference type="Proteomes" id="UP001314205"/>
    </source>
</evidence>
<dbReference type="GO" id="GO:0003676">
    <property type="term" value="F:nucleic acid binding"/>
    <property type="evidence" value="ECO:0007669"/>
    <property type="project" value="InterPro"/>
</dbReference>
<dbReference type="Proteomes" id="UP001314205">
    <property type="component" value="Unassembled WGS sequence"/>
</dbReference>
<dbReference type="PANTHER" id="PTHR33939:SF1">
    <property type="entry name" value="DUF4371 DOMAIN-CONTAINING PROTEIN"/>
    <property type="match status" value="1"/>
</dbReference>
<reference evidence="3 4" key="1">
    <citation type="submission" date="2023-11" db="EMBL/GenBank/DDBJ databases">
        <authorList>
            <person name="Hedman E."/>
            <person name="Englund M."/>
            <person name="Stromberg M."/>
            <person name="Nyberg Akerstrom W."/>
            <person name="Nylinder S."/>
            <person name="Jareborg N."/>
            <person name="Kallberg Y."/>
            <person name="Kronander E."/>
        </authorList>
    </citation>
    <scope>NUCLEOTIDE SEQUENCE [LARGE SCALE GENOMIC DNA]</scope>
</reference>